<dbReference type="STRING" id="1754190.A0A1Y2CKL1"/>
<dbReference type="SMART" id="SM00993">
    <property type="entry name" value="YL1_C"/>
    <property type="match status" value="1"/>
</dbReference>
<keyword evidence="4" id="KW-0539">Nucleus</keyword>
<evidence type="ECO:0000256" key="4">
    <source>
        <dbReference type="ARBA" id="ARBA00023242"/>
    </source>
</evidence>
<keyword evidence="3" id="KW-0804">Transcription</keyword>
<evidence type="ECO:0000256" key="3">
    <source>
        <dbReference type="ARBA" id="ARBA00023163"/>
    </source>
</evidence>
<reference evidence="6 7" key="1">
    <citation type="submission" date="2016-08" db="EMBL/GenBank/DDBJ databases">
        <title>A Parts List for Fungal Cellulosomes Revealed by Comparative Genomics.</title>
        <authorList>
            <consortium name="DOE Joint Genome Institute"/>
            <person name="Haitjema C.H."/>
            <person name="Gilmore S.P."/>
            <person name="Henske J.K."/>
            <person name="Solomon K.V."/>
            <person name="De Groot R."/>
            <person name="Kuo A."/>
            <person name="Mondo S.J."/>
            <person name="Salamov A.A."/>
            <person name="Labutti K."/>
            <person name="Zhao Z."/>
            <person name="Chiniquy J."/>
            <person name="Barry K."/>
            <person name="Brewer H.M."/>
            <person name="Purvine S.O."/>
            <person name="Wright A.T."/>
            <person name="Boxma B."/>
            <person name="Van Alen T."/>
            <person name="Hackstein J.H."/>
            <person name="Baker S.E."/>
            <person name="Grigoriev I.V."/>
            <person name="O'Malley M.A."/>
        </authorList>
    </citation>
    <scope>NUCLEOTIDE SEQUENCE [LARGE SCALE GENOMIC DNA]</scope>
    <source>
        <strain evidence="6 7">G1</strain>
    </source>
</reference>
<feature type="domain" description="Vps72/YL1 C-terminal" evidence="5">
    <location>
        <begin position="12"/>
        <end position="41"/>
    </location>
</feature>
<dbReference type="OrthoDB" id="49520at2759"/>
<name>A0A1Y2CKL1_9FUNG</name>
<organism evidence="6 7">
    <name type="scientific">Neocallimastix californiae</name>
    <dbReference type="NCBI Taxonomy" id="1754190"/>
    <lineage>
        <taxon>Eukaryota</taxon>
        <taxon>Fungi</taxon>
        <taxon>Fungi incertae sedis</taxon>
        <taxon>Chytridiomycota</taxon>
        <taxon>Chytridiomycota incertae sedis</taxon>
        <taxon>Neocallimastigomycetes</taxon>
        <taxon>Neocallimastigales</taxon>
        <taxon>Neocallimastigaceae</taxon>
        <taxon>Neocallimastix</taxon>
    </lineage>
</organism>
<gene>
    <name evidence="6" type="ORF">LY90DRAFT_415239</name>
</gene>
<keyword evidence="7" id="KW-1185">Reference proteome</keyword>
<dbReference type="EMBL" id="MCOG01000104">
    <property type="protein sequence ID" value="ORY47553.1"/>
    <property type="molecule type" value="Genomic_DNA"/>
</dbReference>
<dbReference type="GO" id="GO:0034080">
    <property type="term" value="P:CENP-A containing chromatin assembly"/>
    <property type="evidence" value="ECO:0007669"/>
    <property type="project" value="EnsemblFungi"/>
</dbReference>
<dbReference type="InterPro" id="IPR029525">
    <property type="entry name" value="INO80C/Ies6"/>
</dbReference>
<protein>
    <recommendedName>
        <fullName evidence="5">Vps72/YL1 C-terminal domain-containing protein</fullName>
    </recommendedName>
</protein>
<keyword evidence="2" id="KW-0805">Transcription regulation</keyword>
<dbReference type="AlphaFoldDB" id="A0A1Y2CKL1"/>
<accession>A0A1Y2CKL1</accession>
<dbReference type="GO" id="GO:0031011">
    <property type="term" value="C:Ino80 complex"/>
    <property type="evidence" value="ECO:0007669"/>
    <property type="project" value="EnsemblFungi"/>
</dbReference>
<dbReference type="GO" id="GO:0006338">
    <property type="term" value="P:chromatin remodeling"/>
    <property type="evidence" value="ECO:0007669"/>
    <property type="project" value="InterPro"/>
</dbReference>
<dbReference type="Proteomes" id="UP000193920">
    <property type="component" value="Unassembled WGS sequence"/>
</dbReference>
<feature type="non-terminal residue" evidence="6">
    <location>
        <position position="1"/>
    </location>
</feature>
<comment type="subcellular location">
    <subcellularLocation>
        <location evidence="1">Nucleus</location>
    </subcellularLocation>
</comment>
<evidence type="ECO:0000256" key="1">
    <source>
        <dbReference type="ARBA" id="ARBA00004123"/>
    </source>
</evidence>
<evidence type="ECO:0000256" key="2">
    <source>
        <dbReference type="ARBA" id="ARBA00023015"/>
    </source>
</evidence>
<evidence type="ECO:0000313" key="7">
    <source>
        <dbReference type="Proteomes" id="UP000193920"/>
    </source>
</evidence>
<evidence type="ECO:0000259" key="5">
    <source>
        <dbReference type="SMART" id="SM00993"/>
    </source>
</evidence>
<proteinExistence type="predicted"/>
<dbReference type="Pfam" id="PF08265">
    <property type="entry name" value="YL1_C"/>
    <property type="match status" value="1"/>
</dbReference>
<dbReference type="PANTHER" id="PTHR31200:SF1">
    <property type="entry name" value="INO80 COMPLEX SUBUNIT C"/>
    <property type="match status" value="1"/>
</dbReference>
<comment type="caution">
    <text evidence="6">The sequence shown here is derived from an EMBL/GenBank/DDBJ whole genome shotgun (WGS) entry which is preliminary data.</text>
</comment>
<sequence>IEAPPSVFPKKKYCDITGLKAIYTDPKTGLRYYDSTVYKYIQEQPQGTIQGYLGLRNAAVNLK</sequence>
<dbReference type="InterPro" id="IPR013272">
    <property type="entry name" value="Vps72/YL1_C"/>
</dbReference>
<dbReference type="PANTHER" id="PTHR31200">
    <property type="entry name" value="INO80 COMPLEX SUBUNIT C"/>
    <property type="match status" value="1"/>
</dbReference>
<evidence type="ECO:0000313" key="6">
    <source>
        <dbReference type="EMBL" id="ORY47553.1"/>
    </source>
</evidence>